<dbReference type="AlphaFoldDB" id="A0A9P7UVS7"/>
<dbReference type="RefSeq" id="XP_043012235.1">
    <property type="nucleotide sequence ID" value="XM_043151142.1"/>
</dbReference>
<evidence type="ECO:0000256" key="3">
    <source>
        <dbReference type="SAM" id="SignalP"/>
    </source>
</evidence>
<evidence type="ECO:0000256" key="1">
    <source>
        <dbReference type="ARBA" id="ARBA00022729"/>
    </source>
</evidence>
<protein>
    <recommendedName>
        <fullName evidence="8">CBM1 domain-containing protein</fullName>
    </recommendedName>
</protein>
<dbReference type="EMBL" id="CM032183">
    <property type="protein sequence ID" value="KAG7095765.1"/>
    <property type="molecule type" value="Genomic_DNA"/>
</dbReference>
<feature type="signal peptide" evidence="3">
    <location>
        <begin position="1"/>
        <end position="20"/>
    </location>
</feature>
<sequence length="224" mass="22790">MACRSYFAGTLLLFAGIAFAQTAPQWGQCGGIGWPGPTTCPSAGGDGGGSTSTTTGGGGGGTSTTTATGGTATLAPGNSWIRAVVDPNFHKYLRSETLGTASEAVLGEPSEAAQFQVTGGQLVQMASSGKLYAIVEDLTDPTVKKLKVTWSTSPATAGTFDFSGDTLEWSNPAITRPQNNAWLVCPDSAGNRDLYVNLGAYAYQTPAGCADQTIHAYTGSTASA</sequence>
<evidence type="ECO:0000259" key="4">
    <source>
        <dbReference type="Pfam" id="PF00734"/>
    </source>
</evidence>
<dbReference type="Pfam" id="PF25485">
    <property type="entry name" value="DUF7908"/>
    <property type="match status" value="1"/>
</dbReference>
<dbReference type="KEGG" id="more:E1B28_006470"/>
<dbReference type="GO" id="GO:0005975">
    <property type="term" value="P:carbohydrate metabolic process"/>
    <property type="evidence" value="ECO:0007669"/>
    <property type="project" value="InterPro"/>
</dbReference>
<evidence type="ECO:0000313" key="6">
    <source>
        <dbReference type="EMBL" id="KAG7095765.1"/>
    </source>
</evidence>
<accession>A0A9P7UVS7</accession>
<evidence type="ECO:0000313" key="7">
    <source>
        <dbReference type="Proteomes" id="UP001049176"/>
    </source>
</evidence>
<keyword evidence="7" id="KW-1185">Reference proteome</keyword>
<feature type="region of interest" description="Disordered" evidence="2">
    <location>
        <begin position="40"/>
        <end position="72"/>
    </location>
</feature>
<dbReference type="Proteomes" id="UP001049176">
    <property type="component" value="Chromosome 3"/>
</dbReference>
<dbReference type="GO" id="GO:0030248">
    <property type="term" value="F:cellulose binding"/>
    <property type="evidence" value="ECO:0007669"/>
    <property type="project" value="InterPro"/>
</dbReference>
<dbReference type="Pfam" id="PF00734">
    <property type="entry name" value="CBM_1"/>
    <property type="match status" value="1"/>
</dbReference>
<feature type="compositionally biased region" description="Low complexity" evidence="2">
    <location>
        <begin position="63"/>
        <end position="72"/>
    </location>
</feature>
<dbReference type="InterPro" id="IPR035971">
    <property type="entry name" value="CBD_sf"/>
</dbReference>
<keyword evidence="1 3" id="KW-0732">Signal</keyword>
<feature type="chain" id="PRO_5040409605" description="CBM1 domain-containing protein" evidence="3">
    <location>
        <begin position="21"/>
        <end position="224"/>
    </location>
</feature>
<feature type="domain" description="DUF7908" evidence="5">
    <location>
        <begin position="108"/>
        <end position="218"/>
    </location>
</feature>
<dbReference type="GeneID" id="66075546"/>
<feature type="compositionally biased region" description="Gly residues" evidence="2">
    <location>
        <begin position="44"/>
        <end position="62"/>
    </location>
</feature>
<dbReference type="InterPro" id="IPR057230">
    <property type="entry name" value="DUF7908"/>
</dbReference>
<dbReference type="SUPFAM" id="SSF57180">
    <property type="entry name" value="Cellulose-binding domain"/>
    <property type="match status" value="1"/>
</dbReference>
<dbReference type="OrthoDB" id="2119228at2759"/>
<gene>
    <name evidence="6" type="ORF">E1B28_006470</name>
</gene>
<feature type="domain" description="CBM1" evidence="4">
    <location>
        <begin position="25"/>
        <end position="42"/>
    </location>
</feature>
<name>A0A9P7UVS7_9AGAR</name>
<dbReference type="InterPro" id="IPR000254">
    <property type="entry name" value="CBD"/>
</dbReference>
<comment type="caution">
    <text evidence="6">The sequence shown here is derived from an EMBL/GenBank/DDBJ whole genome shotgun (WGS) entry which is preliminary data.</text>
</comment>
<dbReference type="GO" id="GO:0005576">
    <property type="term" value="C:extracellular region"/>
    <property type="evidence" value="ECO:0007669"/>
    <property type="project" value="InterPro"/>
</dbReference>
<evidence type="ECO:0008006" key="8">
    <source>
        <dbReference type="Google" id="ProtNLM"/>
    </source>
</evidence>
<evidence type="ECO:0000256" key="2">
    <source>
        <dbReference type="SAM" id="MobiDB-lite"/>
    </source>
</evidence>
<proteinExistence type="predicted"/>
<evidence type="ECO:0000259" key="5">
    <source>
        <dbReference type="Pfam" id="PF25485"/>
    </source>
</evidence>
<organism evidence="6 7">
    <name type="scientific">Marasmius oreades</name>
    <name type="common">fairy-ring Marasmius</name>
    <dbReference type="NCBI Taxonomy" id="181124"/>
    <lineage>
        <taxon>Eukaryota</taxon>
        <taxon>Fungi</taxon>
        <taxon>Dikarya</taxon>
        <taxon>Basidiomycota</taxon>
        <taxon>Agaricomycotina</taxon>
        <taxon>Agaricomycetes</taxon>
        <taxon>Agaricomycetidae</taxon>
        <taxon>Agaricales</taxon>
        <taxon>Marasmiineae</taxon>
        <taxon>Marasmiaceae</taxon>
        <taxon>Marasmius</taxon>
    </lineage>
</organism>
<reference evidence="6" key="1">
    <citation type="journal article" date="2021" name="Genome Biol. Evol.">
        <title>The assembled and annotated genome of the fairy-ring fungus Marasmius oreades.</title>
        <authorList>
            <person name="Hiltunen M."/>
            <person name="Ament-Velasquez S.L."/>
            <person name="Johannesson H."/>
        </authorList>
    </citation>
    <scope>NUCLEOTIDE SEQUENCE</scope>
    <source>
        <strain evidence="6">03SP1</strain>
    </source>
</reference>